<dbReference type="InterPro" id="IPR019491">
    <property type="entry name" value="Lipoate_protein_ligase_C"/>
</dbReference>
<dbReference type="PANTHER" id="PTHR12561:SF3">
    <property type="entry name" value="LIPOYLTRANSFERASE 1, MITOCHONDRIAL"/>
    <property type="match status" value="1"/>
</dbReference>
<comment type="pathway">
    <text evidence="1">Protein modification; protein lipoylation via exogenous pathway; protein N(6)-(lipoyl)lysine from lipoate: step 2/2.</text>
</comment>
<evidence type="ECO:0000256" key="7">
    <source>
        <dbReference type="ARBA" id="ARBA00048037"/>
    </source>
</evidence>
<dbReference type="GO" id="GO:0005737">
    <property type="term" value="C:cytoplasm"/>
    <property type="evidence" value="ECO:0007669"/>
    <property type="project" value="TreeGrafter"/>
</dbReference>
<dbReference type="InterPro" id="IPR004562">
    <property type="entry name" value="LipoylTrfase_LipoateP_Ligase"/>
</dbReference>
<dbReference type="Gene3D" id="3.30.390.50">
    <property type="entry name" value="CO dehydrogenase flavoprotein, C-terminal domain"/>
    <property type="match status" value="1"/>
</dbReference>
<dbReference type="InterPro" id="IPR004143">
    <property type="entry name" value="BPL_LPL_catalytic"/>
</dbReference>
<dbReference type="UniPathway" id="UPA00537">
    <property type="reaction ID" value="UER00594"/>
</dbReference>
<evidence type="ECO:0000259" key="8">
    <source>
        <dbReference type="PROSITE" id="PS51733"/>
    </source>
</evidence>
<dbReference type="EC" id="6.3.1.20" evidence="3"/>
<evidence type="ECO:0000256" key="6">
    <source>
        <dbReference type="ARBA" id="ARBA00022840"/>
    </source>
</evidence>
<reference evidence="9" key="1">
    <citation type="submission" date="2019-08" db="EMBL/GenBank/DDBJ databases">
        <authorList>
            <person name="Kucharzyk K."/>
            <person name="Murdoch R.W."/>
            <person name="Higgins S."/>
            <person name="Loffler F."/>
        </authorList>
    </citation>
    <scope>NUCLEOTIDE SEQUENCE</scope>
</reference>
<gene>
    <name evidence="9" type="ORF">SDC9_139646</name>
</gene>
<comment type="caution">
    <text evidence="9">The sequence shown here is derived from an EMBL/GenBank/DDBJ whole genome shotgun (WGS) entry which is preliminary data.</text>
</comment>
<dbReference type="GO" id="GO:0009249">
    <property type="term" value="P:protein lipoylation"/>
    <property type="evidence" value="ECO:0007669"/>
    <property type="project" value="InterPro"/>
</dbReference>
<evidence type="ECO:0000256" key="2">
    <source>
        <dbReference type="ARBA" id="ARBA00005124"/>
    </source>
</evidence>
<comment type="pathway">
    <text evidence="2">Protein modification; protein lipoylation via exogenous pathway; protein N(6)-(lipoyl)lysine from lipoate: step 1/2.</text>
</comment>
<dbReference type="SUPFAM" id="SSF55681">
    <property type="entry name" value="Class II aaRS and biotin synthetases"/>
    <property type="match status" value="1"/>
</dbReference>
<dbReference type="GO" id="GO:0016979">
    <property type="term" value="F:lipoate-protein ligase activity"/>
    <property type="evidence" value="ECO:0007669"/>
    <property type="project" value="UniProtKB-EC"/>
</dbReference>
<dbReference type="GO" id="GO:0005524">
    <property type="term" value="F:ATP binding"/>
    <property type="evidence" value="ECO:0007669"/>
    <property type="project" value="UniProtKB-KW"/>
</dbReference>
<keyword evidence="5" id="KW-0547">Nucleotide-binding</keyword>
<keyword evidence="4 9" id="KW-0436">Ligase</keyword>
<dbReference type="PANTHER" id="PTHR12561">
    <property type="entry name" value="LIPOATE-PROTEIN LIGASE"/>
    <property type="match status" value="1"/>
</dbReference>
<dbReference type="InterPro" id="IPR045864">
    <property type="entry name" value="aa-tRNA-synth_II/BPL/LPL"/>
</dbReference>
<evidence type="ECO:0000256" key="5">
    <source>
        <dbReference type="ARBA" id="ARBA00022741"/>
    </source>
</evidence>
<keyword evidence="6" id="KW-0067">ATP-binding</keyword>
<dbReference type="GO" id="GO:0017118">
    <property type="term" value="F:lipoyltransferase activity"/>
    <property type="evidence" value="ECO:0007669"/>
    <property type="project" value="TreeGrafter"/>
</dbReference>
<evidence type="ECO:0000256" key="1">
    <source>
        <dbReference type="ARBA" id="ARBA00005085"/>
    </source>
</evidence>
<comment type="catalytic activity">
    <reaction evidence="7">
        <text>L-lysyl-[lipoyl-carrier protein] + (R)-lipoate + ATP = N(6)-[(R)-lipoyl]-L-lysyl-[lipoyl-carrier protein] + AMP + diphosphate + H(+)</text>
        <dbReference type="Rhea" id="RHEA:49288"/>
        <dbReference type="Rhea" id="RHEA-COMP:10500"/>
        <dbReference type="Rhea" id="RHEA-COMP:10502"/>
        <dbReference type="ChEBI" id="CHEBI:15378"/>
        <dbReference type="ChEBI" id="CHEBI:29969"/>
        <dbReference type="ChEBI" id="CHEBI:30616"/>
        <dbReference type="ChEBI" id="CHEBI:33019"/>
        <dbReference type="ChEBI" id="CHEBI:83088"/>
        <dbReference type="ChEBI" id="CHEBI:83099"/>
        <dbReference type="ChEBI" id="CHEBI:456215"/>
        <dbReference type="EC" id="6.3.1.20"/>
    </reaction>
</comment>
<sequence>MDKKRLLHHGTLLFNSDLDVLSQALNVSEDKFISKAAKSVRSRVTNILPWLPRKITIETFRNAILDQMDKKEGVKTYPLTQDDHKKIKKLMEDKYNTWEWNWGKSPEYTEKKSHRFDAGKVEAYFNIKEGTIIGCQFFGDFFGDENIDVLENHLLNCPYEESALKERLSSVLVEKYFAAIPKEEIVSFICC</sequence>
<protein>
    <recommendedName>
        <fullName evidence="3">lipoate--protein ligase</fullName>
        <ecNumber evidence="3">6.3.1.20</ecNumber>
    </recommendedName>
</protein>
<dbReference type="PROSITE" id="PS51733">
    <property type="entry name" value="BPL_LPL_CATALYTIC"/>
    <property type="match status" value="1"/>
</dbReference>
<evidence type="ECO:0000313" key="9">
    <source>
        <dbReference type="EMBL" id="MPM92511.1"/>
    </source>
</evidence>
<organism evidence="9">
    <name type="scientific">bioreactor metagenome</name>
    <dbReference type="NCBI Taxonomy" id="1076179"/>
    <lineage>
        <taxon>unclassified sequences</taxon>
        <taxon>metagenomes</taxon>
        <taxon>ecological metagenomes</taxon>
    </lineage>
</organism>
<dbReference type="SUPFAM" id="SSF82649">
    <property type="entry name" value="SufE/NifU"/>
    <property type="match status" value="1"/>
</dbReference>
<accession>A0A645DT57</accession>
<dbReference type="EMBL" id="VSSQ01039442">
    <property type="protein sequence ID" value="MPM92511.1"/>
    <property type="molecule type" value="Genomic_DNA"/>
</dbReference>
<dbReference type="Gene3D" id="3.30.930.10">
    <property type="entry name" value="Bira Bifunctional Protein, Domain 2"/>
    <property type="match status" value="1"/>
</dbReference>
<dbReference type="Pfam" id="PF10437">
    <property type="entry name" value="Lip_prot_lig_C"/>
    <property type="match status" value="1"/>
</dbReference>
<dbReference type="Pfam" id="PF21948">
    <property type="entry name" value="LplA-B_cat"/>
    <property type="match status" value="1"/>
</dbReference>
<evidence type="ECO:0000256" key="3">
    <source>
        <dbReference type="ARBA" id="ARBA00012367"/>
    </source>
</evidence>
<proteinExistence type="predicted"/>
<feature type="domain" description="BPL/LPL catalytic" evidence="8">
    <location>
        <begin position="1"/>
        <end position="76"/>
    </location>
</feature>
<dbReference type="AlphaFoldDB" id="A0A645DT57"/>
<name>A0A645DT57_9ZZZZ</name>
<evidence type="ECO:0000256" key="4">
    <source>
        <dbReference type="ARBA" id="ARBA00022598"/>
    </source>
</evidence>